<dbReference type="FunFam" id="3.30.740.10:FF:000005">
    <property type="entry name" value="Dynein light chain"/>
    <property type="match status" value="1"/>
</dbReference>
<dbReference type="InterPro" id="IPR037177">
    <property type="entry name" value="DLC_sf"/>
</dbReference>
<name>A0A2V3J408_9FLOR</name>
<dbReference type="InterPro" id="IPR001372">
    <property type="entry name" value="Dynein_light_chain_typ-1/2"/>
</dbReference>
<dbReference type="GO" id="GO:0045505">
    <property type="term" value="F:dynein intermediate chain binding"/>
    <property type="evidence" value="ECO:0007669"/>
    <property type="project" value="TreeGrafter"/>
</dbReference>
<evidence type="ECO:0000256" key="8">
    <source>
        <dbReference type="ARBA" id="ARBA00022927"/>
    </source>
</evidence>
<dbReference type="InterPro" id="IPR019763">
    <property type="entry name" value="Dynein_light_1/2_CS"/>
</dbReference>
<dbReference type="EMBL" id="NBIV01000008">
    <property type="protein sequence ID" value="PXF49125.1"/>
    <property type="molecule type" value="Genomic_DNA"/>
</dbReference>
<accession>A0A2V3J408</accession>
<dbReference type="Pfam" id="PF01221">
    <property type="entry name" value="Dynein_light"/>
    <property type="match status" value="1"/>
</dbReference>
<keyword evidence="6 13" id="KW-0493">Microtubule</keyword>
<protein>
    <recommendedName>
        <fullName evidence="13">Dynein light chain</fullName>
    </recommendedName>
</protein>
<keyword evidence="15" id="KW-1185">Reference proteome</keyword>
<comment type="similarity">
    <text evidence="3 13">Belongs to the dynein light chain family.</text>
</comment>
<evidence type="ECO:0000256" key="13">
    <source>
        <dbReference type="RuleBase" id="RU365010"/>
    </source>
</evidence>
<comment type="caution">
    <text evidence="14">The sequence shown here is derived from an EMBL/GenBank/DDBJ whole genome shotgun (WGS) entry which is preliminary data.</text>
</comment>
<evidence type="ECO:0000256" key="12">
    <source>
        <dbReference type="ARBA" id="ARBA00023242"/>
    </source>
</evidence>
<dbReference type="SMART" id="SM01375">
    <property type="entry name" value="Dynein_light"/>
    <property type="match status" value="1"/>
</dbReference>
<keyword evidence="14" id="KW-0969">Cilium</keyword>
<evidence type="ECO:0000256" key="11">
    <source>
        <dbReference type="ARBA" id="ARBA00023212"/>
    </source>
</evidence>
<dbReference type="PANTHER" id="PTHR11886:SF35">
    <property type="entry name" value="DYNEIN LIGHT CHAIN"/>
    <property type="match status" value="1"/>
</dbReference>
<dbReference type="GO" id="GO:0015031">
    <property type="term" value="P:protein transport"/>
    <property type="evidence" value="ECO:0007669"/>
    <property type="project" value="UniProtKB-KW"/>
</dbReference>
<dbReference type="GO" id="GO:0007017">
    <property type="term" value="P:microtubule-based process"/>
    <property type="evidence" value="ECO:0007669"/>
    <property type="project" value="InterPro"/>
</dbReference>
<dbReference type="CDD" id="cd21452">
    <property type="entry name" value="DLC-like_DYNLL1_DYNLL2"/>
    <property type="match status" value="1"/>
</dbReference>
<evidence type="ECO:0000256" key="6">
    <source>
        <dbReference type="ARBA" id="ARBA00022701"/>
    </source>
</evidence>
<evidence type="ECO:0000256" key="7">
    <source>
        <dbReference type="ARBA" id="ARBA00022816"/>
    </source>
</evidence>
<keyword evidence="10 13" id="KW-0505">Motor protein</keyword>
<evidence type="ECO:0000256" key="10">
    <source>
        <dbReference type="ARBA" id="ARBA00023175"/>
    </source>
</evidence>
<dbReference type="GO" id="GO:0005874">
    <property type="term" value="C:microtubule"/>
    <property type="evidence" value="ECO:0007669"/>
    <property type="project" value="UniProtKB-KW"/>
</dbReference>
<dbReference type="STRING" id="448386.A0A2V3J408"/>
<sequence>MTLAPEAAGTVRSQSKEEHFAEHKFVPVKNQPRVVIKSADMPEDMIRKAIELALTALDRFELERDMAKFLKKEFDTRYQPSWHCIVGRHFGSYVTHESSGFLYFYIEKTAVLLFRSG</sequence>
<evidence type="ECO:0000256" key="1">
    <source>
        <dbReference type="ARBA" id="ARBA00004123"/>
    </source>
</evidence>
<dbReference type="SUPFAM" id="SSF54648">
    <property type="entry name" value="DLC"/>
    <property type="match status" value="1"/>
</dbReference>
<dbReference type="PROSITE" id="PS01239">
    <property type="entry name" value="DYNEIN_LIGHT_1"/>
    <property type="match status" value="1"/>
</dbReference>
<keyword evidence="8" id="KW-0653">Protein transport</keyword>
<dbReference type="Gene3D" id="3.30.740.10">
    <property type="entry name" value="Protein Inhibitor Of Neuronal Nitric Oxide Synthase"/>
    <property type="match status" value="1"/>
</dbReference>
<comment type="subcellular location">
    <subcellularLocation>
        <location evidence="2 13">Cytoplasm</location>
        <location evidence="2 13">Cytoskeleton</location>
    </subcellularLocation>
    <subcellularLocation>
        <location evidence="1">Nucleus</location>
    </subcellularLocation>
</comment>
<evidence type="ECO:0000256" key="4">
    <source>
        <dbReference type="ARBA" id="ARBA00022448"/>
    </source>
</evidence>
<dbReference type="GO" id="GO:0051028">
    <property type="term" value="P:mRNA transport"/>
    <property type="evidence" value="ECO:0007669"/>
    <property type="project" value="UniProtKB-KW"/>
</dbReference>
<evidence type="ECO:0000313" key="15">
    <source>
        <dbReference type="Proteomes" id="UP000247409"/>
    </source>
</evidence>
<dbReference type="Proteomes" id="UP000247409">
    <property type="component" value="Unassembled WGS sequence"/>
</dbReference>
<dbReference type="GO" id="GO:0005634">
    <property type="term" value="C:nucleus"/>
    <property type="evidence" value="ECO:0007669"/>
    <property type="project" value="UniProtKB-SubCell"/>
</dbReference>
<keyword evidence="12" id="KW-0539">Nucleus</keyword>
<evidence type="ECO:0000256" key="3">
    <source>
        <dbReference type="ARBA" id="ARBA00010156"/>
    </source>
</evidence>
<evidence type="ECO:0000256" key="9">
    <source>
        <dbReference type="ARBA" id="ARBA00023017"/>
    </source>
</evidence>
<proteinExistence type="inferred from homology"/>
<dbReference type="OrthoDB" id="10033309at2759"/>
<evidence type="ECO:0000256" key="5">
    <source>
        <dbReference type="ARBA" id="ARBA00022490"/>
    </source>
</evidence>
<keyword evidence="11 13" id="KW-0206">Cytoskeleton</keyword>
<keyword evidence="14" id="KW-0282">Flagellum</keyword>
<keyword evidence="14" id="KW-0966">Cell projection</keyword>
<keyword evidence="5 13" id="KW-0963">Cytoplasm</keyword>
<gene>
    <name evidence="14" type="ORF">BWQ96_01074</name>
</gene>
<evidence type="ECO:0000313" key="14">
    <source>
        <dbReference type="EMBL" id="PXF49125.1"/>
    </source>
</evidence>
<keyword evidence="9 13" id="KW-0243">Dynein</keyword>
<evidence type="ECO:0000256" key="2">
    <source>
        <dbReference type="ARBA" id="ARBA00004245"/>
    </source>
</evidence>
<reference evidence="14 15" key="1">
    <citation type="journal article" date="2018" name="Mol. Biol. Evol.">
        <title>Analysis of the draft genome of the red seaweed Gracilariopsis chorda provides insights into genome size evolution in Rhodophyta.</title>
        <authorList>
            <person name="Lee J."/>
            <person name="Yang E.C."/>
            <person name="Graf L."/>
            <person name="Yang J.H."/>
            <person name="Qiu H."/>
            <person name="Zel Zion U."/>
            <person name="Chan C.X."/>
            <person name="Stephens T.G."/>
            <person name="Weber A.P.M."/>
            <person name="Boo G.H."/>
            <person name="Boo S.M."/>
            <person name="Kim K.M."/>
            <person name="Shin Y."/>
            <person name="Jung M."/>
            <person name="Lee S.J."/>
            <person name="Yim H.S."/>
            <person name="Lee J.H."/>
            <person name="Bhattacharya D."/>
            <person name="Yoon H.S."/>
        </authorList>
    </citation>
    <scope>NUCLEOTIDE SEQUENCE [LARGE SCALE GENOMIC DNA]</scope>
    <source>
        <strain evidence="14 15">SKKU-2015</strain>
        <tissue evidence="14">Whole body</tissue>
    </source>
</reference>
<dbReference type="PANTHER" id="PTHR11886">
    <property type="entry name" value="DYNEIN LIGHT CHAIN"/>
    <property type="match status" value="1"/>
</dbReference>
<keyword evidence="7" id="KW-0509">mRNA transport</keyword>
<dbReference type="GO" id="GO:0005868">
    <property type="term" value="C:cytoplasmic dynein complex"/>
    <property type="evidence" value="ECO:0007669"/>
    <property type="project" value="TreeGrafter"/>
</dbReference>
<organism evidence="14 15">
    <name type="scientific">Gracilariopsis chorda</name>
    <dbReference type="NCBI Taxonomy" id="448386"/>
    <lineage>
        <taxon>Eukaryota</taxon>
        <taxon>Rhodophyta</taxon>
        <taxon>Florideophyceae</taxon>
        <taxon>Rhodymeniophycidae</taxon>
        <taxon>Gracilariales</taxon>
        <taxon>Gracilariaceae</taxon>
        <taxon>Gracilariopsis</taxon>
    </lineage>
</organism>
<keyword evidence="4" id="KW-0813">Transport</keyword>
<dbReference type="AlphaFoldDB" id="A0A2V3J408"/>